<dbReference type="GO" id="GO:0006457">
    <property type="term" value="P:protein folding"/>
    <property type="evidence" value="ECO:0007669"/>
    <property type="project" value="TreeGrafter"/>
</dbReference>
<keyword evidence="7" id="KW-1185">Reference proteome</keyword>
<dbReference type="AlphaFoldDB" id="A0A9P5MVC6"/>
<evidence type="ECO:0000259" key="5">
    <source>
        <dbReference type="PROSITE" id="PS51501"/>
    </source>
</evidence>
<dbReference type="EMBL" id="WHVB01000009">
    <property type="protein sequence ID" value="KAF8479647.1"/>
    <property type="molecule type" value="Genomic_DNA"/>
</dbReference>
<dbReference type="InterPro" id="IPR024158">
    <property type="entry name" value="Mt_import_TIM15"/>
</dbReference>
<keyword evidence="3" id="KW-0862">Zinc</keyword>
<feature type="domain" description="DNL-type" evidence="5">
    <location>
        <begin position="63"/>
        <end position="153"/>
    </location>
</feature>
<dbReference type="GO" id="GO:0050821">
    <property type="term" value="P:protein stabilization"/>
    <property type="evidence" value="ECO:0007669"/>
    <property type="project" value="TreeGrafter"/>
</dbReference>
<evidence type="ECO:0000256" key="2">
    <source>
        <dbReference type="ARBA" id="ARBA00022771"/>
    </source>
</evidence>
<reference evidence="6" key="2">
    <citation type="journal article" date="2020" name="Nat. Commun.">
        <title>Large-scale genome sequencing of mycorrhizal fungi provides insights into the early evolution of symbiotic traits.</title>
        <authorList>
            <person name="Miyauchi S."/>
            <person name="Kiss E."/>
            <person name="Kuo A."/>
            <person name="Drula E."/>
            <person name="Kohler A."/>
            <person name="Sanchez-Garcia M."/>
            <person name="Morin E."/>
            <person name="Andreopoulos B."/>
            <person name="Barry K.W."/>
            <person name="Bonito G."/>
            <person name="Buee M."/>
            <person name="Carver A."/>
            <person name="Chen C."/>
            <person name="Cichocki N."/>
            <person name="Clum A."/>
            <person name="Culley D."/>
            <person name="Crous P.W."/>
            <person name="Fauchery L."/>
            <person name="Girlanda M."/>
            <person name="Hayes R.D."/>
            <person name="Keri Z."/>
            <person name="LaButti K."/>
            <person name="Lipzen A."/>
            <person name="Lombard V."/>
            <person name="Magnuson J."/>
            <person name="Maillard F."/>
            <person name="Murat C."/>
            <person name="Nolan M."/>
            <person name="Ohm R.A."/>
            <person name="Pangilinan J."/>
            <person name="Pereira M.F."/>
            <person name="Perotto S."/>
            <person name="Peter M."/>
            <person name="Pfister S."/>
            <person name="Riley R."/>
            <person name="Sitrit Y."/>
            <person name="Stielow J.B."/>
            <person name="Szollosi G."/>
            <person name="Zifcakova L."/>
            <person name="Stursova M."/>
            <person name="Spatafora J.W."/>
            <person name="Tedersoo L."/>
            <person name="Vaario L.M."/>
            <person name="Yamada A."/>
            <person name="Yan M."/>
            <person name="Wang P."/>
            <person name="Xu J."/>
            <person name="Bruns T."/>
            <person name="Baldrian P."/>
            <person name="Vilgalys R."/>
            <person name="Dunand C."/>
            <person name="Henrissat B."/>
            <person name="Grigoriev I.V."/>
            <person name="Hibbett D."/>
            <person name="Nagy L.G."/>
            <person name="Martin F.M."/>
        </authorList>
    </citation>
    <scope>NUCLEOTIDE SEQUENCE</scope>
    <source>
        <strain evidence="6">Prilba</strain>
    </source>
</reference>
<dbReference type="PANTHER" id="PTHR20922:SF13">
    <property type="entry name" value="DNL-TYPE ZINC FINGER PROTEIN"/>
    <property type="match status" value="1"/>
</dbReference>
<evidence type="ECO:0000256" key="4">
    <source>
        <dbReference type="PROSITE-ProRule" id="PRU00834"/>
    </source>
</evidence>
<dbReference type="Pfam" id="PF05180">
    <property type="entry name" value="zf-DNL"/>
    <property type="match status" value="1"/>
</dbReference>
<protein>
    <submittedName>
        <fullName evidence="6">DNL zinc finger-domain-containing protein</fullName>
    </submittedName>
</protein>
<proteinExistence type="predicted"/>
<gene>
    <name evidence="6" type="ORF">DFH94DRAFT_631768</name>
</gene>
<name>A0A9P5MVC6_9AGAM</name>
<keyword evidence="1" id="KW-0479">Metal-binding</keyword>
<evidence type="ECO:0000256" key="3">
    <source>
        <dbReference type="ARBA" id="ARBA00022833"/>
    </source>
</evidence>
<keyword evidence="2 4" id="KW-0863">Zinc-finger</keyword>
<dbReference type="GO" id="GO:0051087">
    <property type="term" value="F:protein-folding chaperone binding"/>
    <property type="evidence" value="ECO:0007669"/>
    <property type="project" value="TreeGrafter"/>
</dbReference>
<organism evidence="6 7">
    <name type="scientific">Russula ochroleuca</name>
    <dbReference type="NCBI Taxonomy" id="152965"/>
    <lineage>
        <taxon>Eukaryota</taxon>
        <taxon>Fungi</taxon>
        <taxon>Dikarya</taxon>
        <taxon>Basidiomycota</taxon>
        <taxon>Agaricomycotina</taxon>
        <taxon>Agaricomycetes</taxon>
        <taxon>Russulales</taxon>
        <taxon>Russulaceae</taxon>
        <taxon>Russula</taxon>
    </lineage>
</organism>
<evidence type="ECO:0000313" key="7">
    <source>
        <dbReference type="Proteomes" id="UP000759537"/>
    </source>
</evidence>
<accession>A0A9P5MVC6</accession>
<evidence type="ECO:0000256" key="1">
    <source>
        <dbReference type="ARBA" id="ARBA00022723"/>
    </source>
</evidence>
<dbReference type="GO" id="GO:0008270">
    <property type="term" value="F:zinc ion binding"/>
    <property type="evidence" value="ECO:0007669"/>
    <property type="project" value="UniProtKB-KW"/>
</dbReference>
<dbReference type="PROSITE" id="PS51501">
    <property type="entry name" value="ZF_DNL"/>
    <property type="match status" value="1"/>
</dbReference>
<reference evidence="6" key="1">
    <citation type="submission" date="2019-10" db="EMBL/GenBank/DDBJ databases">
        <authorList>
            <consortium name="DOE Joint Genome Institute"/>
            <person name="Kuo A."/>
            <person name="Miyauchi S."/>
            <person name="Kiss E."/>
            <person name="Drula E."/>
            <person name="Kohler A."/>
            <person name="Sanchez-Garcia M."/>
            <person name="Andreopoulos B."/>
            <person name="Barry K.W."/>
            <person name="Bonito G."/>
            <person name="Buee M."/>
            <person name="Carver A."/>
            <person name="Chen C."/>
            <person name="Cichocki N."/>
            <person name="Clum A."/>
            <person name="Culley D."/>
            <person name="Crous P.W."/>
            <person name="Fauchery L."/>
            <person name="Girlanda M."/>
            <person name="Hayes R."/>
            <person name="Keri Z."/>
            <person name="LaButti K."/>
            <person name="Lipzen A."/>
            <person name="Lombard V."/>
            <person name="Magnuson J."/>
            <person name="Maillard F."/>
            <person name="Morin E."/>
            <person name="Murat C."/>
            <person name="Nolan M."/>
            <person name="Ohm R."/>
            <person name="Pangilinan J."/>
            <person name="Pereira M."/>
            <person name="Perotto S."/>
            <person name="Peter M."/>
            <person name="Riley R."/>
            <person name="Sitrit Y."/>
            <person name="Stielow B."/>
            <person name="Szollosi G."/>
            <person name="Zifcakova L."/>
            <person name="Stursova M."/>
            <person name="Spatafora J.W."/>
            <person name="Tedersoo L."/>
            <person name="Vaario L.-M."/>
            <person name="Yamada A."/>
            <person name="Yan M."/>
            <person name="Wang P."/>
            <person name="Xu J."/>
            <person name="Bruns T."/>
            <person name="Baldrian P."/>
            <person name="Vilgalys R."/>
            <person name="Henrissat B."/>
            <person name="Grigoriev I.V."/>
            <person name="Hibbett D."/>
            <person name="Nagy L.G."/>
            <person name="Martin F.M."/>
        </authorList>
    </citation>
    <scope>NUCLEOTIDE SEQUENCE</scope>
    <source>
        <strain evidence="6">Prilba</strain>
    </source>
</reference>
<sequence>MLPLRNLQILRFHRLPLTLSSLSRSRLSSAVRPNTTRTLPVSAFSSAPSIATSGTQAATSDDEPKLSLTFTCTAGTCSTRSTHQFTKRAYEKGIVLIECPGCKTRHLIADNLGWFKDSTEDGKLRNVEDILRARGEAVRRGRLNPDGSTEIID</sequence>
<evidence type="ECO:0000313" key="6">
    <source>
        <dbReference type="EMBL" id="KAF8479647.1"/>
    </source>
</evidence>
<comment type="caution">
    <text evidence="6">The sequence shown here is derived from an EMBL/GenBank/DDBJ whole genome shotgun (WGS) entry which is preliminary data.</text>
</comment>
<dbReference type="PANTHER" id="PTHR20922">
    <property type="entry name" value="DNL-TYPE ZINC FINGER PROTEIN"/>
    <property type="match status" value="1"/>
</dbReference>
<dbReference type="Proteomes" id="UP000759537">
    <property type="component" value="Unassembled WGS sequence"/>
</dbReference>
<dbReference type="OrthoDB" id="512667at2759"/>
<dbReference type="GO" id="GO:0005739">
    <property type="term" value="C:mitochondrion"/>
    <property type="evidence" value="ECO:0007669"/>
    <property type="project" value="TreeGrafter"/>
</dbReference>
<dbReference type="GO" id="GO:0030150">
    <property type="term" value="P:protein import into mitochondrial matrix"/>
    <property type="evidence" value="ECO:0007669"/>
    <property type="project" value="TreeGrafter"/>
</dbReference>
<dbReference type="InterPro" id="IPR007853">
    <property type="entry name" value="Znf_DNL-typ"/>
</dbReference>